<feature type="domain" description="Histidine kinase" evidence="19">
    <location>
        <begin position="424"/>
        <end position="639"/>
    </location>
</feature>
<dbReference type="InterPro" id="IPR003594">
    <property type="entry name" value="HATPase_dom"/>
</dbReference>
<evidence type="ECO:0000313" key="22">
    <source>
        <dbReference type="EMBL" id="MXO00173.1"/>
    </source>
</evidence>
<dbReference type="CDD" id="cd00082">
    <property type="entry name" value="HisKA"/>
    <property type="match status" value="1"/>
</dbReference>
<dbReference type="PRINTS" id="PR00344">
    <property type="entry name" value="BCTRLSENSOR"/>
</dbReference>
<dbReference type="PROSITE" id="PS50113">
    <property type="entry name" value="PAC"/>
    <property type="match status" value="1"/>
</dbReference>
<dbReference type="EC" id="2.7.13.3" evidence="4"/>
<dbReference type="InterPro" id="IPR005467">
    <property type="entry name" value="His_kinase_dom"/>
</dbReference>
<evidence type="ECO:0000256" key="6">
    <source>
        <dbReference type="ARBA" id="ARBA00022617"/>
    </source>
</evidence>
<keyword evidence="6" id="KW-0479">Metal-binding</keyword>
<dbReference type="GO" id="GO:0000156">
    <property type="term" value="F:phosphorelay response regulator activity"/>
    <property type="evidence" value="ECO:0007669"/>
    <property type="project" value="TreeGrafter"/>
</dbReference>
<dbReference type="GO" id="GO:0007234">
    <property type="term" value="P:osmosensory signaling via phosphorelay pathway"/>
    <property type="evidence" value="ECO:0007669"/>
    <property type="project" value="TreeGrafter"/>
</dbReference>
<dbReference type="SUPFAM" id="SSF55785">
    <property type="entry name" value="PYP-like sensor domain (PAS domain)"/>
    <property type="match status" value="1"/>
</dbReference>
<dbReference type="NCBIfam" id="TIGR00229">
    <property type="entry name" value="sensory_box"/>
    <property type="match status" value="1"/>
</dbReference>
<dbReference type="SUPFAM" id="SSF47384">
    <property type="entry name" value="Homodimeric domain of signal transducing histidine kinase"/>
    <property type="match status" value="1"/>
</dbReference>
<evidence type="ECO:0000256" key="7">
    <source>
        <dbReference type="ARBA" id="ARBA00022679"/>
    </source>
</evidence>
<feature type="transmembrane region" description="Helical" evidence="18">
    <location>
        <begin position="42"/>
        <end position="62"/>
    </location>
</feature>
<dbReference type="SMART" id="SM00387">
    <property type="entry name" value="HATPase_c"/>
    <property type="match status" value="1"/>
</dbReference>
<evidence type="ECO:0000256" key="8">
    <source>
        <dbReference type="ARBA" id="ARBA00022692"/>
    </source>
</evidence>
<protein>
    <recommendedName>
        <fullName evidence="17">Sensor protein FixL</fullName>
        <ecNumber evidence="4">2.7.13.3</ecNumber>
    </recommendedName>
</protein>
<feature type="domain" description="PAC" evidence="21">
    <location>
        <begin position="363"/>
        <end position="413"/>
    </location>
</feature>
<dbReference type="Gene3D" id="1.10.287.130">
    <property type="match status" value="1"/>
</dbReference>
<organism evidence="22 23">
    <name type="scientific">Shinella zoogloeoides</name>
    <name type="common">Crabtreella saccharophila</name>
    <dbReference type="NCBI Taxonomy" id="352475"/>
    <lineage>
        <taxon>Bacteria</taxon>
        <taxon>Pseudomonadati</taxon>
        <taxon>Pseudomonadota</taxon>
        <taxon>Alphaproteobacteria</taxon>
        <taxon>Hyphomicrobiales</taxon>
        <taxon>Rhizobiaceae</taxon>
        <taxon>Shinella</taxon>
    </lineage>
</organism>
<dbReference type="Gene3D" id="3.30.450.20">
    <property type="entry name" value="PAS domain"/>
    <property type="match status" value="1"/>
</dbReference>
<evidence type="ECO:0000256" key="3">
    <source>
        <dbReference type="ARBA" id="ARBA00004141"/>
    </source>
</evidence>
<keyword evidence="5" id="KW-0597">Phosphoprotein</keyword>
<dbReference type="InterPro" id="IPR036890">
    <property type="entry name" value="HATPase_C_sf"/>
</dbReference>
<comment type="function">
    <text evidence="16">Putative oxygen sensor; modulates the activity of FixJ, a transcriptional activator of nitrogen fixation fixK gene. FixL probably acts as a kinase that phosphorylates FixJ.</text>
</comment>
<dbReference type="CDD" id="cd00130">
    <property type="entry name" value="PAS"/>
    <property type="match status" value="1"/>
</dbReference>
<feature type="transmembrane region" description="Helical" evidence="18">
    <location>
        <begin position="249"/>
        <end position="271"/>
    </location>
</feature>
<dbReference type="Proteomes" id="UP000440304">
    <property type="component" value="Unassembled WGS sequence"/>
</dbReference>
<name>A0A6N8TA67_SHIZO</name>
<keyword evidence="11" id="KW-0067">ATP-binding</keyword>
<dbReference type="EMBL" id="WUML01000004">
    <property type="protein sequence ID" value="MXO00173.1"/>
    <property type="molecule type" value="Genomic_DNA"/>
</dbReference>
<dbReference type="GO" id="GO:0030295">
    <property type="term" value="F:protein kinase activator activity"/>
    <property type="evidence" value="ECO:0007669"/>
    <property type="project" value="TreeGrafter"/>
</dbReference>
<evidence type="ECO:0000259" key="20">
    <source>
        <dbReference type="PROSITE" id="PS50112"/>
    </source>
</evidence>
<keyword evidence="14" id="KW-0902">Two-component regulatory system</keyword>
<evidence type="ECO:0000259" key="21">
    <source>
        <dbReference type="PROSITE" id="PS50113"/>
    </source>
</evidence>
<comment type="subcellular location">
    <subcellularLocation>
        <location evidence="3">Membrane</location>
        <topology evidence="3">Multi-pass membrane protein</topology>
    </subcellularLocation>
</comment>
<reference evidence="22 23" key="1">
    <citation type="submission" date="2019-12" db="EMBL/GenBank/DDBJ databases">
        <title>Shinella granuli gen. nov., sp. nov., and proposal of the reclassification of Zoogloea ramigera ATCC 19623 as Shinella zoogloeoides sp. nov.</title>
        <authorList>
            <person name="Gao J."/>
        </authorList>
    </citation>
    <scope>NUCLEOTIDE SEQUENCE [LARGE SCALE GENOMIC DNA]</scope>
    <source>
        <strain evidence="22 23">DSM 287</strain>
    </source>
</reference>
<dbReference type="SMART" id="SM00091">
    <property type="entry name" value="PAS"/>
    <property type="match status" value="1"/>
</dbReference>
<evidence type="ECO:0000256" key="1">
    <source>
        <dbReference type="ARBA" id="ARBA00000085"/>
    </source>
</evidence>
<comment type="caution">
    <text evidence="22">The sequence shown here is derived from an EMBL/GenBank/DDBJ whole genome shotgun (WGS) entry which is preliminary data.</text>
</comment>
<proteinExistence type="predicted"/>
<dbReference type="OrthoDB" id="9795133at2"/>
<dbReference type="PANTHER" id="PTHR42878:SF7">
    <property type="entry name" value="SENSOR HISTIDINE KINASE GLRK"/>
    <property type="match status" value="1"/>
</dbReference>
<dbReference type="InterPro" id="IPR036097">
    <property type="entry name" value="HisK_dim/P_sf"/>
</dbReference>
<evidence type="ECO:0000256" key="12">
    <source>
        <dbReference type="ARBA" id="ARBA00022989"/>
    </source>
</evidence>
<dbReference type="InterPro" id="IPR050351">
    <property type="entry name" value="BphY/WalK/GraS-like"/>
</dbReference>
<evidence type="ECO:0000313" key="23">
    <source>
        <dbReference type="Proteomes" id="UP000440304"/>
    </source>
</evidence>
<comment type="cofactor">
    <cofactor evidence="2">
        <name>heme</name>
        <dbReference type="ChEBI" id="CHEBI:30413"/>
    </cofactor>
</comment>
<dbReference type="GO" id="GO:0006355">
    <property type="term" value="P:regulation of DNA-templated transcription"/>
    <property type="evidence" value="ECO:0007669"/>
    <property type="project" value="InterPro"/>
</dbReference>
<evidence type="ECO:0000256" key="16">
    <source>
        <dbReference type="ARBA" id="ARBA00059827"/>
    </source>
</evidence>
<dbReference type="InterPro" id="IPR035965">
    <property type="entry name" value="PAS-like_dom_sf"/>
</dbReference>
<feature type="transmembrane region" description="Helical" evidence="18">
    <location>
        <begin position="209"/>
        <end position="229"/>
    </location>
</feature>
<gene>
    <name evidence="22" type="ORF">GR156_07670</name>
</gene>
<keyword evidence="6" id="KW-0349">Heme</keyword>
<evidence type="ECO:0000256" key="5">
    <source>
        <dbReference type="ARBA" id="ARBA00022553"/>
    </source>
</evidence>
<dbReference type="FunFam" id="3.30.450.20:FF:000060">
    <property type="entry name" value="Sensor protein FixL"/>
    <property type="match status" value="1"/>
</dbReference>
<comment type="catalytic activity">
    <reaction evidence="1">
        <text>ATP + protein L-histidine = ADP + protein N-phospho-L-histidine.</text>
        <dbReference type="EC" id="2.7.13.3"/>
    </reaction>
</comment>
<dbReference type="SMART" id="SM00388">
    <property type="entry name" value="HisKA"/>
    <property type="match status" value="1"/>
</dbReference>
<dbReference type="SUPFAM" id="SSF55874">
    <property type="entry name" value="ATPase domain of HSP90 chaperone/DNA topoisomerase II/histidine kinase"/>
    <property type="match status" value="1"/>
</dbReference>
<evidence type="ECO:0000256" key="2">
    <source>
        <dbReference type="ARBA" id="ARBA00001971"/>
    </source>
</evidence>
<dbReference type="AlphaFoldDB" id="A0A6N8TA67"/>
<dbReference type="InterPro" id="IPR003661">
    <property type="entry name" value="HisK_dim/P_dom"/>
</dbReference>
<feature type="transmembrane region" description="Helical" evidence="18">
    <location>
        <begin position="146"/>
        <end position="167"/>
    </location>
</feature>
<keyword evidence="15 18" id="KW-0472">Membrane</keyword>
<accession>A0A6N8TA67</accession>
<dbReference type="Pfam" id="PF02518">
    <property type="entry name" value="HATPase_c"/>
    <property type="match status" value="1"/>
</dbReference>
<feature type="transmembrane region" description="Helical" evidence="18">
    <location>
        <begin position="12"/>
        <end position="30"/>
    </location>
</feature>
<evidence type="ECO:0000256" key="13">
    <source>
        <dbReference type="ARBA" id="ARBA00023004"/>
    </source>
</evidence>
<dbReference type="Gene3D" id="3.30.565.10">
    <property type="entry name" value="Histidine kinase-like ATPase, C-terminal domain"/>
    <property type="match status" value="1"/>
</dbReference>
<feature type="transmembrane region" description="Helical" evidence="18">
    <location>
        <begin position="179"/>
        <end position="197"/>
    </location>
</feature>
<sequence length="650" mass="71191">MDREQSWRKANVAAGLWCIAVGIAVITLWLSEPARLAAQYPFLFGMKFNSALAVIAIGAALLMMAGGLRHLPALMMAPVFVFGAVALAQHLFGIDAGIDTALHTPFTDIRTSLPGRIAPNTAACYMMVSAALFLRAYRRKSDPVQIVLGLATFIIAAAAFIGYAIALDFAHDWVRLSRMSFQSTTCFVALGIVIVFTDTEASGFHRATLAGILGLATYLVLLVMTYYELARHEAAFGITFTSSGNNARSTLSSLVLVSGALSGGLLVHLYLSSRRARRMAADLAESQARLSAIIDNAVDGIITIDERGVILTANAACTRIFGYLPGEMIGNNVKMLMPEPYHGGHDRYLSNYQRGGPAKVIGIGREVEGQRKDGAVFPLDLAVAKVEVNGATIYSGLVRDISERKANEQALIEANAELEEFAYRTSHDLRSPIASSMGLLGISREMLAEGDHAALGPMLQRMEQNFRRLDHLIQNIITLTRNRLMEEEERPVALRALVSEAIDALSHLDDVKRIRIENHVPAELTIISKPSKFQVIVGNLLSNAVKYHDPREAEPAIDVRAFRYHGKLRLSVEDNGLGVPPASRHLLFRMFKRLHPNRSFGSGLGLYILKKSAESLGGDALYEARDKGSRFIIELPDRDKHENHLDPGRR</sequence>
<evidence type="ECO:0000256" key="4">
    <source>
        <dbReference type="ARBA" id="ARBA00012438"/>
    </source>
</evidence>
<evidence type="ECO:0000256" key="14">
    <source>
        <dbReference type="ARBA" id="ARBA00023012"/>
    </source>
</evidence>
<dbReference type="PROSITE" id="PS50112">
    <property type="entry name" value="PAS"/>
    <property type="match status" value="1"/>
</dbReference>
<keyword evidence="10" id="KW-0418">Kinase</keyword>
<dbReference type="InterPro" id="IPR000700">
    <property type="entry name" value="PAS-assoc_C"/>
</dbReference>
<keyword evidence="7" id="KW-0808">Transferase</keyword>
<evidence type="ECO:0000256" key="17">
    <source>
        <dbReference type="ARBA" id="ARBA00070616"/>
    </source>
</evidence>
<evidence type="ECO:0000256" key="18">
    <source>
        <dbReference type="SAM" id="Phobius"/>
    </source>
</evidence>
<dbReference type="InterPro" id="IPR013767">
    <property type="entry name" value="PAS_fold"/>
</dbReference>
<evidence type="ECO:0000256" key="9">
    <source>
        <dbReference type="ARBA" id="ARBA00022741"/>
    </source>
</evidence>
<dbReference type="GO" id="GO:0000155">
    <property type="term" value="F:phosphorelay sensor kinase activity"/>
    <property type="evidence" value="ECO:0007669"/>
    <property type="project" value="InterPro"/>
</dbReference>
<feature type="transmembrane region" description="Helical" evidence="18">
    <location>
        <begin position="74"/>
        <end position="93"/>
    </location>
</feature>
<keyword evidence="9" id="KW-0547">Nucleotide-binding</keyword>
<keyword evidence="12 18" id="KW-1133">Transmembrane helix</keyword>
<dbReference type="InterPro" id="IPR000014">
    <property type="entry name" value="PAS"/>
</dbReference>
<evidence type="ECO:0000256" key="15">
    <source>
        <dbReference type="ARBA" id="ARBA00023136"/>
    </source>
</evidence>
<evidence type="ECO:0000256" key="10">
    <source>
        <dbReference type="ARBA" id="ARBA00022777"/>
    </source>
</evidence>
<dbReference type="Pfam" id="PF00989">
    <property type="entry name" value="PAS"/>
    <property type="match status" value="1"/>
</dbReference>
<dbReference type="RefSeq" id="WP_160785557.1">
    <property type="nucleotide sequence ID" value="NZ_CP086610.1"/>
</dbReference>
<dbReference type="PROSITE" id="PS50109">
    <property type="entry name" value="HIS_KIN"/>
    <property type="match status" value="1"/>
</dbReference>
<keyword evidence="8 18" id="KW-0812">Transmembrane</keyword>
<dbReference type="InterPro" id="IPR004358">
    <property type="entry name" value="Sig_transdc_His_kin-like_C"/>
</dbReference>
<evidence type="ECO:0000259" key="19">
    <source>
        <dbReference type="PROSITE" id="PS50109"/>
    </source>
</evidence>
<dbReference type="PANTHER" id="PTHR42878">
    <property type="entry name" value="TWO-COMPONENT HISTIDINE KINASE"/>
    <property type="match status" value="1"/>
</dbReference>
<keyword evidence="13" id="KW-0408">Iron</keyword>
<evidence type="ECO:0000256" key="11">
    <source>
        <dbReference type="ARBA" id="ARBA00022840"/>
    </source>
</evidence>
<dbReference type="GO" id="GO:0005524">
    <property type="term" value="F:ATP binding"/>
    <property type="evidence" value="ECO:0007669"/>
    <property type="project" value="UniProtKB-KW"/>
</dbReference>
<feature type="transmembrane region" description="Helical" evidence="18">
    <location>
        <begin position="113"/>
        <end position="134"/>
    </location>
</feature>
<feature type="domain" description="PAS" evidence="20">
    <location>
        <begin position="286"/>
        <end position="339"/>
    </location>
</feature>
<dbReference type="GO" id="GO:0016020">
    <property type="term" value="C:membrane"/>
    <property type="evidence" value="ECO:0007669"/>
    <property type="project" value="UniProtKB-SubCell"/>
</dbReference>